<dbReference type="GO" id="GO:0005737">
    <property type="term" value="C:cytoplasm"/>
    <property type="evidence" value="ECO:0007669"/>
    <property type="project" value="UniProtKB-SubCell"/>
</dbReference>
<dbReference type="CDD" id="cd00555">
    <property type="entry name" value="Maf"/>
    <property type="match status" value="1"/>
</dbReference>
<comment type="caution">
    <text evidence="4">Lacks conserved residue(s) required for the propagation of feature annotation.</text>
</comment>
<dbReference type="PANTHER" id="PTHR43213">
    <property type="entry name" value="BIFUNCTIONAL DTTP/UTP PYROPHOSPHATASE/METHYLTRANSFERASE PROTEIN-RELATED"/>
    <property type="match status" value="1"/>
</dbReference>
<evidence type="ECO:0000313" key="5">
    <source>
        <dbReference type="EMBL" id="KJV65376.1"/>
    </source>
</evidence>
<dbReference type="NCBIfam" id="NF010946">
    <property type="entry name" value="PRK14366.1"/>
    <property type="match status" value="1"/>
</dbReference>
<name>A0A0F3NCA5_9RICK</name>
<dbReference type="GO" id="GO:0009117">
    <property type="term" value="P:nucleotide metabolic process"/>
    <property type="evidence" value="ECO:0007669"/>
    <property type="project" value="UniProtKB-KW"/>
</dbReference>
<dbReference type="PANTHER" id="PTHR43213:SF5">
    <property type="entry name" value="BIFUNCTIONAL DTTP_UTP PYROPHOSPHATASE_METHYLTRANSFERASE PROTEIN-RELATED"/>
    <property type="match status" value="1"/>
</dbReference>
<evidence type="ECO:0000313" key="6">
    <source>
        <dbReference type="Proteomes" id="UP000033546"/>
    </source>
</evidence>
<comment type="catalytic activity">
    <reaction evidence="4">
        <text>a ribonucleoside 5'-triphosphate + H2O = a ribonucleoside 5'-phosphate + diphosphate + H(+)</text>
        <dbReference type="Rhea" id="RHEA:23996"/>
        <dbReference type="ChEBI" id="CHEBI:15377"/>
        <dbReference type="ChEBI" id="CHEBI:15378"/>
        <dbReference type="ChEBI" id="CHEBI:33019"/>
        <dbReference type="ChEBI" id="CHEBI:58043"/>
        <dbReference type="ChEBI" id="CHEBI:61557"/>
        <dbReference type="EC" id="3.6.1.9"/>
    </reaction>
</comment>
<comment type="similarity">
    <text evidence="4">Belongs to the Maf family.</text>
</comment>
<keyword evidence="3 4" id="KW-0546">Nucleotide metabolism</keyword>
<organism evidence="5 6">
    <name type="scientific">Ehrlichia cf. muris str. EmCRT</name>
    <dbReference type="NCBI Taxonomy" id="1359167"/>
    <lineage>
        <taxon>Bacteria</taxon>
        <taxon>Pseudomonadati</taxon>
        <taxon>Pseudomonadota</taxon>
        <taxon>Alphaproteobacteria</taxon>
        <taxon>Rickettsiales</taxon>
        <taxon>Anaplasmataceae</taxon>
        <taxon>Ehrlichia</taxon>
    </lineage>
</organism>
<keyword evidence="2 4" id="KW-0378">Hydrolase</keyword>
<dbReference type="AlphaFoldDB" id="A0A0F3NCA5"/>
<keyword evidence="4" id="KW-0963">Cytoplasm</keyword>
<evidence type="ECO:0000256" key="3">
    <source>
        <dbReference type="ARBA" id="ARBA00023080"/>
    </source>
</evidence>
<dbReference type="SUPFAM" id="SSF52972">
    <property type="entry name" value="ITPase-like"/>
    <property type="match status" value="1"/>
</dbReference>
<comment type="subcellular location">
    <subcellularLocation>
        <location evidence="4">Cytoplasm</location>
    </subcellularLocation>
</comment>
<dbReference type="Gene3D" id="3.90.950.10">
    <property type="match status" value="1"/>
</dbReference>
<dbReference type="GO" id="GO:0047429">
    <property type="term" value="F:nucleoside triphosphate diphosphatase activity"/>
    <property type="evidence" value="ECO:0007669"/>
    <property type="project" value="UniProtKB-EC"/>
</dbReference>
<gene>
    <name evidence="5" type="primary">maf</name>
    <name evidence="5" type="ORF">EMUCRT_0316</name>
</gene>
<evidence type="ECO:0000256" key="2">
    <source>
        <dbReference type="ARBA" id="ARBA00022801"/>
    </source>
</evidence>
<feature type="active site" description="Proton acceptor" evidence="4">
    <location>
        <position position="73"/>
    </location>
</feature>
<dbReference type="PIRSF" id="PIRSF006305">
    <property type="entry name" value="Maf"/>
    <property type="match status" value="1"/>
</dbReference>
<dbReference type="EC" id="3.6.1.9" evidence="4"/>
<comment type="cofactor">
    <cofactor evidence="1 4">
        <name>a divalent metal cation</name>
        <dbReference type="ChEBI" id="CHEBI:60240"/>
    </cofactor>
</comment>
<comment type="caution">
    <text evidence="5">The sequence shown here is derived from an EMBL/GenBank/DDBJ whole genome shotgun (WGS) entry which is preliminary data.</text>
</comment>
<dbReference type="InterPro" id="IPR003697">
    <property type="entry name" value="Maf-like"/>
</dbReference>
<dbReference type="Proteomes" id="UP000033546">
    <property type="component" value="Unassembled WGS sequence"/>
</dbReference>
<dbReference type="EMBL" id="LANU01000002">
    <property type="protein sequence ID" value="KJV65376.1"/>
    <property type="molecule type" value="Genomic_DNA"/>
</dbReference>
<dbReference type="RefSeq" id="WP_045804697.1">
    <property type="nucleotide sequence ID" value="NZ_LANU01000002.1"/>
</dbReference>
<dbReference type="InterPro" id="IPR029001">
    <property type="entry name" value="ITPase-like_fam"/>
</dbReference>
<dbReference type="Pfam" id="PF02545">
    <property type="entry name" value="Maf"/>
    <property type="match status" value="1"/>
</dbReference>
<evidence type="ECO:0000256" key="1">
    <source>
        <dbReference type="ARBA" id="ARBA00001968"/>
    </source>
</evidence>
<proteinExistence type="inferred from homology"/>
<comment type="catalytic activity">
    <reaction evidence="4">
        <text>a 2'-deoxyribonucleoside 5'-triphosphate + H2O = a 2'-deoxyribonucleoside 5'-phosphate + diphosphate + H(+)</text>
        <dbReference type="Rhea" id="RHEA:44644"/>
        <dbReference type="ChEBI" id="CHEBI:15377"/>
        <dbReference type="ChEBI" id="CHEBI:15378"/>
        <dbReference type="ChEBI" id="CHEBI:33019"/>
        <dbReference type="ChEBI" id="CHEBI:61560"/>
        <dbReference type="ChEBI" id="CHEBI:65317"/>
        <dbReference type="EC" id="3.6.1.9"/>
    </reaction>
</comment>
<dbReference type="PATRIC" id="fig|1359167.3.peg.303"/>
<comment type="function">
    <text evidence="4">Nucleoside triphosphate pyrophosphatase. May have a dual role in cell division arrest and in preventing the incorporation of modified nucleotides into cellular nucleic acids.</text>
</comment>
<protein>
    <recommendedName>
        <fullName evidence="4">Nucleoside triphosphate pyrophosphatase</fullName>
        <ecNumber evidence="4">3.6.1.9</ecNumber>
    </recommendedName>
    <alternativeName>
        <fullName evidence="4">Nucleotide pyrophosphatase</fullName>
        <shortName evidence="4">Nucleotide PPase</shortName>
    </alternativeName>
</protein>
<dbReference type="HAMAP" id="MF_00528">
    <property type="entry name" value="Maf"/>
    <property type="match status" value="1"/>
</dbReference>
<reference evidence="5 6" key="1">
    <citation type="submission" date="2015-02" db="EMBL/GenBank/DDBJ databases">
        <title>Genome Sequencing of Rickettsiales.</title>
        <authorList>
            <person name="Daugherty S.C."/>
            <person name="Su Q."/>
            <person name="Abolude K."/>
            <person name="Beier-Sexton M."/>
            <person name="Carlyon J.A."/>
            <person name="Carter R."/>
            <person name="Day N.P."/>
            <person name="Dumler S.J."/>
            <person name="Dyachenko V."/>
            <person name="Godinez A."/>
            <person name="Kurtti T.J."/>
            <person name="Lichay M."/>
            <person name="Mullins K.E."/>
            <person name="Ott S."/>
            <person name="Pappas-Brown V."/>
            <person name="Paris D.H."/>
            <person name="Patel P."/>
            <person name="Richards A.L."/>
            <person name="Sadzewicz L."/>
            <person name="Sears K."/>
            <person name="Seidman D."/>
            <person name="Sengamalay N."/>
            <person name="Stenos J."/>
            <person name="Tallon L.J."/>
            <person name="Vincent G."/>
            <person name="Fraser C.M."/>
            <person name="Munderloh U."/>
            <person name="Dunning-Hotopp J.C."/>
        </authorList>
    </citation>
    <scope>NUCLEOTIDE SEQUENCE [LARGE SCALE GENOMIC DNA]</scope>
    <source>
        <strain evidence="5 6">EmCRT</strain>
    </source>
</reference>
<evidence type="ECO:0000256" key="4">
    <source>
        <dbReference type="HAMAP-Rule" id="MF_00528"/>
    </source>
</evidence>
<sequence length="192" mass="21537">MLKFDDLILASSSKQRLSLLEQIGVVPGHVVSPIIDEVVLKKELPKAYSIRIAKEKGTKVKVLYPDKFVLSADTVVCCGSRILPKAETEEQALECMRLISGRRHRVYTTICLYTPHDKLHCRSVVTIVKFKRLSVQEINCYIMSRQWEGKSGGCSIQTDAGKFVLSINGSYSSVVGLPLYETYSILSQYFSI</sequence>
<dbReference type="NCBIfam" id="TIGR00172">
    <property type="entry name" value="maf"/>
    <property type="match status" value="1"/>
</dbReference>
<accession>A0A0F3NCA5</accession>